<sequence length="283" mass="32839">MDGLVGTLRWRSRGLEIEMIYDGKGKTWDGKGERVKRLEMRPNRRCMIKRDLLWKWWENHRRTVSLILGAYGRIVSRPWLDGSESSVPQSRLVWVSYWGIPLSCWTQEFFNNLGWLIGELVLIDKETLLKNSLHKGRMMVLVPQSTDCSCKIKVSGEYMSFVVKVEEERNLVDVQWLEGFLALRKTQNHGSKTFMAGKEVFQIREPTMVGEVSTLRLAQHDMSKGTQVGSSQIKRSGTKVRKVLIKQRKKDDGNMVFVVKGVFEKGKQKRARKQPKKPMTFYV</sequence>
<dbReference type="Proteomes" id="UP001281410">
    <property type="component" value="Unassembled WGS sequence"/>
</dbReference>
<gene>
    <name evidence="1" type="ORF">Dsin_013369</name>
</gene>
<comment type="caution">
    <text evidence="1">The sequence shown here is derived from an EMBL/GenBank/DDBJ whole genome shotgun (WGS) entry which is preliminary data.</text>
</comment>
<organism evidence="1 2">
    <name type="scientific">Dipteronia sinensis</name>
    <dbReference type="NCBI Taxonomy" id="43782"/>
    <lineage>
        <taxon>Eukaryota</taxon>
        <taxon>Viridiplantae</taxon>
        <taxon>Streptophyta</taxon>
        <taxon>Embryophyta</taxon>
        <taxon>Tracheophyta</taxon>
        <taxon>Spermatophyta</taxon>
        <taxon>Magnoliopsida</taxon>
        <taxon>eudicotyledons</taxon>
        <taxon>Gunneridae</taxon>
        <taxon>Pentapetalae</taxon>
        <taxon>rosids</taxon>
        <taxon>malvids</taxon>
        <taxon>Sapindales</taxon>
        <taxon>Sapindaceae</taxon>
        <taxon>Hippocastanoideae</taxon>
        <taxon>Acereae</taxon>
        <taxon>Dipteronia</taxon>
    </lineage>
</organism>
<dbReference type="AlphaFoldDB" id="A0AAE0E920"/>
<reference evidence="1" key="1">
    <citation type="journal article" date="2023" name="Plant J.">
        <title>Genome sequences and population genomics provide insights into the demographic history, inbreeding, and mutation load of two 'living fossil' tree species of Dipteronia.</title>
        <authorList>
            <person name="Feng Y."/>
            <person name="Comes H.P."/>
            <person name="Chen J."/>
            <person name="Zhu S."/>
            <person name="Lu R."/>
            <person name="Zhang X."/>
            <person name="Li P."/>
            <person name="Qiu J."/>
            <person name="Olsen K.M."/>
            <person name="Qiu Y."/>
        </authorList>
    </citation>
    <scope>NUCLEOTIDE SEQUENCE</scope>
    <source>
        <strain evidence="1">NBL</strain>
    </source>
</reference>
<protein>
    <recommendedName>
        <fullName evidence="3">DUF4283 domain-containing protein</fullName>
    </recommendedName>
</protein>
<dbReference type="EMBL" id="JANJYJ010000004">
    <property type="protein sequence ID" value="KAK3219399.1"/>
    <property type="molecule type" value="Genomic_DNA"/>
</dbReference>
<accession>A0AAE0E920</accession>
<dbReference type="PANTHER" id="PTHR34427:SF5">
    <property type="entry name" value="DUF4283 DOMAIN-CONTAINING PROTEIN"/>
    <property type="match status" value="1"/>
</dbReference>
<evidence type="ECO:0000313" key="1">
    <source>
        <dbReference type="EMBL" id="KAK3219399.1"/>
    </source>
</evidence>
<name>A0AAE0E920_9ROSI</name>
<proteinExistence type="predicted"/>
<keyword evidence="2" id="KW-1185">Reference proteome</keyword>
<evidence type="ECO:0008006" key="3">
    <source>
        <dbReference type="Google" id="ProtNLM"/>
    </source>
</evidence>
<evidence type="ECO:0000313" key="2">
    <source>
        <dbReference type="Proteomes" id="UP001281410"/>
    </source>
</evidence>
<dbReference type="PANTHER" id="PTHR34427">
    <property type="entry name" value="DUF4283 DOMAIN PROTEIN"/>
    <property type="match status" value="1"/>
</dbReference>